<organism evidence="1 2">
    <name type="scientific">Mycena venus</name>
    <dbReference type="NCBI Taxonomy" id="2733690"/>
    <lineage>
        <taxon>Eukaryota</taxon>
        <taxon>Fungi</taxon>
        <taxon>Dikarya</taxon>
        <taxon>Basidiomycota</taxon>
        <taxon>Agaricomycotina</taxon>
        <taxon>Agaricomycetes</taxon>
        <taxon>Agaricomycetidae</taxon>
        <taxon>Agaricales</taxon>
        <taxon>Marasmiineae</taxon>
        <taxon>Mycenaceae</taxon>
        <taxon>Mycena</taxon>
    </lineage>
</organism>
<dbReference type="OrthoDB" id="2969913at2759"/>
<dbReference type="Gene3D" id="3.80.10.10">
    <property type="entry name" value="Ribonuclease Inhibitor"/>
    <property type="match status" value="1"/>
</dbReference>
<dbReference type="Proteomes" id="UP000620124">
    <property type="component" value="Unassembled WGS sequence"/>
</dbReference>
<reference evidence="1" key="1">
    <citation type="submission" date="2020-05" db="EMBL/GenBank/DDBJ databases">
        <title>Mycena genomes resolve the evolution of fungal bioluminescence.</title>
        <authorList>
            <person name="Tsai I.J."/>
        </authorList>
    </citation>
    <scope>NUCLEOTIDE SEQUENCE</scope>
    <source>
        <strain evidence="1">CCC161011</strain>
    </source>
</reference>
<dbReference type="EMBL" id="JACAZI010000005">
    <property type="protein sequence ID" value="KAF7360548.1"/>
    <property type="molecule type" value="Genomic_DNA"/>
</dbReference>
<comment type="caution">
    <text evidence="1">The sequence shown here is derived from an EMBL/GenBank/DDBJ whole genome shotgun (WGS) entry which is preliminary data.</text>
</comment>
<dbReference type="InterPro" id="IPR032675">
    <property type="entry name" value="LRR_dom_sf"/>
</dbReference>
<protein>
    <submittedName>
        <fullName evidence="1">WD-REPEATS-REGION domain-containing protein</fullName>
    </submittedName>
</protein>
<keyword evidence="2" id="KW-1185">Reference proteome</keyword>
<accession>A0A8H6YIR3</accession>
<evidence type="ECO:0000313" key="1">
    <source>
        <dbReference type="EMBL" id="KAF7360548.1"/>
    </source>
</evidence>
<dbReference type="AlphaFoldDB" id="A0A8H6YIR3"/>
<sequence length="345" mass="39557">METTMASLPPETWLEIAHFVKSYSLENLADLSLASSRLMSIARPVFVRTLTLDATEEEEYEIVDTPILVDTASLRNMSQLKRLRILGRVFIRADEDLKEGYIEALCGLQLEELSFPWPYCFYPFSEDQFKRITDLKSIECYSEVDYHEDFAPRCLRLLSGSVSTLTSLSISAMYIDPDLAMQFLDLRFPLLRSLTFGTWSEEMHSLEGFHHFLLAHNQTLEHLEMGYTSRREVNPTAFLFDGDDDLPRCCLPNLRVFKGHCRNVKTVANASMRASLTKLTIGVSRVEEPKAEINLMLDEIQSERLMGCMGGLKELDFDFFAAEEDELEWIPAFIQKWGADLWAVS</sequence>
<name>A0A8H6YIR3_9AGAR</name>
<proteinExistence type="predicted"/>
<gene>
    <name evidence="1" type="ORF">MVEN_00785900</name>
</gene>
<evidence type="ECO:0000313" key="2">
    <source>
        <dbReference type="Proteomes" id="UP000620124"/>
    </source>
</evidence>